<evidence type="ECO:0000256" key="10">
    <source>
        <dbReference type="ARBA" id="ARBA00023136"/>
    </source>
</evidence>
<dbReference type="Gene3D" id="2.30.42.10">
    <property type="match status" value="1"/>
</dbReference>
<keyword evidence="9" id="KW-0482">Metalloprotease</keyword>
<dbReference type="InterPro" id="IPR036034">
    <property type="entry name" value="PDZ_sf"/>
</dbReference>
<reference evidence="13 14" key="1">
    <citation type="journal article" date="2016" name="Nat. Commun.">
        <title>Thousands of microbial genomes shed light on interconnected biogeochemical processes in an aquifer system.</title>
        <authorList>
            <person name="Anantharaman K."/>
            <person name="Brown C.T."/>
            <person name="Hug L.A."/>
            <person name="Sharon I."/>
            <person name="Castelle C.J."/>
            <person name="Probst A.J."/>
            <person name="Thomas B.C."/>
            <person name="Singh A."/>
            <person name="Wilkins M.J."/>
            <person name="Karaoz U."/>
            <person name="Brodie E.L."/>
            <person name="Williams K.H."/>
            <person name="Hubbard S.S."/>
            <person name="Banfield J.F."/>
        </authorList>
    </citation>
    <scope>NUCLEOTIDE SEQUENCE [LARGE SCALE GENOMIC DNA]</scope>
</reference>
<feature type="transmembrane region" description="Helical" evidence="11">
    <location>
        <begin position="6"/>
        <end position="25"/>
    </location>
</feature>
<evidence type="ECO:0000256" key="2">
    <source>
        <dbReference type="ARBA" id="ARBA00004141"/>
    </source>
</evidence>
<keyword evidence="5 11" id="KW-0812">Transmembrane</keyword>
<keyword evidence="7" id="KW-0862">Zinc</keyword>
<evidence type="ECO:0000256" key="1">
    <source>
        <dbReference type="ARBA" id="ARBA00001947"/>
    </source>
</evidence>
<feature type="domain" description="Peptidase M50" evidence="12">
    <location>
        <begin position="7"/>
        <end position="343"/>
    </location>
</feature>
<evidence type="ECO:0000256" key="11">
    <source>
        <dbReference type="SAM" id="Phobius"/>
    </source>
</evidence>
<keyword evidence="8 11" id="KW-1133">Transmembrane helix</keyword>
<feature type="transmembrane region" description="Helical" evidence="11">
    <location>
        <begin position="332"/>
        <end position="357"/>
    </location>
</feature>
<accession>A0A1F7JCZ5</accession>
<evidence type="ECO:0000256" key="7">
    <source>
        <dbReference type="ARBA" id="ARBA00022833"/>
    </source>
</evidence>
<evidence type="ECO:0000313" key="14">
    <source>
        <dbReference type="Proteomes" id="UP000177418"/>
    </source>
</evidence>
<keyword evidence="6" id="KW-0378">Hydrolase</keyword>
<evidence type="ECO:0000256" key="5">
    <source>
        <dbReference type="ARBA" id="ARBA00022692"/>
    </source>
</evidence>
<dbReference type="EMBL" id="MGAV01000018">
    <property type="protein sequence ID" value="OGK53479.1"/>
    <property type="molecule type" value="Genomic_DNA"/>
</dbReference>
<keyword evidence="10 11" id="KW-0472">Membrane</keyword>
<dbReference type="SUPFAM" id="SSF50156">
    <property type="entry name" value="PDZ domain-like"/>
    <property type="match status" value="1"/>
</dbReference>
<comment type="cofactor">
    <cofactor evidence="1">
        <name>Zn(2+)</name>
        <dbReference type="ChEBI" id="CHEBI:29105"/>
    </cofactor>
</comment>
<evidence type="ECO:0000256" key="9">
    <source>
        <dbReference type="ARBA" id="ARBA00023049"/>
    </source>
</evidence>
<feature type="transmembrane region" description="Helical" evidence="11">
    <location>
        <begin position="279"/>
        <end position="301"/>
    </location>
</feature>
<keyword evidence="4" id="KW-0645">Protease</keyword>
<sequence>MVSVIVFIIILSILVLVHELGHFIAAKKNGVLVEEFGFGLPPRMFGKKIGETIYSINWLPFGGFVKVLGEEQHELQKNFPKELTDRTFYHKNNFQKILILTAGVIANFVLGWMVISIILTQGVPIATNDIIIDSVVNSSPAQIAGIKPGDIARQIIINGKIINLTNVDHFISVVKKYRGQPIEIALKRKETNLTVHVIPRVNPPKEQGALGVSLSQFVIKKYTWYQAPFYSLIESAKITAIIVRELTKTLWTLALFRKPDVDVAGPVGIAKLTSQAVKVGPIAVLQLLGILSLNLAVINIIPFPALDGGRVAFVIYEAVTRKKVRPKIEQKLNLLGFAILITLIILVTVHDLLKIFIK</sequence>
<name>A0A1F7JCZ5_9BACT</name>
<comment type="similarity">
    <text evidence="3">Belongs to the peptidase M50B family.</text>
</comment>
<evidence type="ECO:0000313" key="13">
    <source>
        <dbReference type="EMBL" id="OGK53479.1"/>
    </source>
</evidence>
<evidence type="ECO:0000256" key="3">
    <source>
        <dbReference type="ARBA" id="ARBA00007931"/>
    </source>
</evidence>
<protein>
    <recommendedName>
        <fullName evidence="12">Peptidase M50 domain-containing protein</fullName>
    </recommendedName>
</protein>
<dbReference type="GO" id="GO:0004222">
    <property type="term" value="F:metalloendopeptidase activity"/>
    <property type="evidence" value="ECO:0007669"/>
    <property type="project" value="InterPro"/>
</dbReference>
<dbReference type="PANTHER" id="PTHR42837">
    <property type="entry name" value="REGULATOR OF SIGMA-E PROTEASE RSEP"/>
    <property type="match status" value="1"/>
</dbReference>
<comment type="caution">
    <text evidence="13">The sequence shown here is derived from an EMBL/GenBank/DDBJ whole genome shotgun (WGS) entry which is preliminary data.</text>
</comment>
<dbReference type="InterPro" id="IPR004387">
    <property type="entry name" value="Pept_M50_Zn"/>
</dbReference>
<dbReference type="GO" id="GO:0006508">
    <property type="term" value="P:proteolysis"/>
    <property type="evidence" value="ECO:0007669"/>
    <property type="project" value="UniProtKB-KW"/>
</dbReference>
<dbReference type="Pfam" id="PF02163">
    <property type="entry name" value="Peptidase_M50"/>
    <property type="match status" value="1"/>
</dbReference>
<feature type="transmembrane region" description="Helical" evidence="11">
    <location>
        <begin position="97"/>
        <end position="119"/>
    </location>
</feature>
<gene>
    <name evidence="13" type="ORF">A3H78_04610</name>
</gene>
<evidence type="ECO:0000256" key="8">
    <source>
        <dbReference type="ARBA" id="ARBA00022989"/>
    </source>
</evidence>
<evidence type="ECO:0000259" key="12">
    <source>
        <dbReference type="Pfam" id="PF02163"/>
    </source>
</evidence>
<organism evidence="13 14">
    <name type="scientific">Candidatus Roizmanbacteria bacterium RIFCSPLOWO2_02_FULL_36_11</name>
    <dbReference type="NCBI Taxonomy" id="1802071"/>
    <lineage>
        <taxon>Bacteria</taxon>
        <taxon>Candidatus Roizmaniibacteriota</taxon>
    </lineage>
</organism>
<dbReference type="Proteomes" id="UP000177418">
    <property type="component" value="Unassembled WGS sequence"/>
</dbReference>
<evidence type="ECO:0000256" key="4">
    <source>
        <dbReference type="ARBA" id="ARBA00022670"/>
    </source>
</evidence>
<dbReference type="PANTHER" id="PTHR42837:SF2">
    <property type="entry name" value="MEMBRANE METALLOPROTEASE ARASP2, CHLOROPLASTIC-RELATED"/>
    <property type="match status" value="1"/>
</dbReference>
<dbReference type="InterPro" id="IPR008915">
    <property type="entry name" value="Peptidase_M50"/>
</dbReference>
<comment type="subcellular location">
    <subcellularLocation>
        <location evidence="2">Membrane</location>
        <topology evidence="2">Multi-pass membrane protein</topology>
    </subcellularLocation>
</comment>
<dbReference type="CDD" id="cd06163">
    <property type="entry name" value="S2P-M50_PDZ_RseP-like"/>
    <property type="match status" value="1"/>
</dbReference>
<dbReference type="AlphaFoldDB" id="A0A1F7JCZ5"/>
<dbReference type="GO" id="GO:0016020">
    <property type="term" value="C:membrane"/>
    <property type="evidence" value="ECO:0007669"/>
    <property type="project" value="UniProtKB-SubCell"/>
</dbReference>
<evidence type="ECO:0000256" key="6">
    <source>
        <dbReference type="ARBA" id="ARBA00022801"/>
    </source>
</evidence>
<proteinExistence type="inferred from homology"/>